<organism evidence="7 8">
    <name type="scientific">Scleromatobacter humisilvae</name>
    <dbReference type="NCBI Taxonomy" id="2897159"/>
    <lineage>
        <taxon>Bacteria</taxon>
        <taxon>Pseudomonadati</taxon>
        <taxon>Pseudomonadota</taxon>
        <taxon>Betaproteobacteria</taxon>
        <taxon>Burkholderiales</taxon>
        <taxon>Sphaerotilaceae</taxon>
        <taxon>Scleromatobacter</taxon>
    </lineage>
</organism>
<feature type="transmembrane region" description="Helical" evidence="6">
    <location>
        <begin position="207"/>
        <end position="227"/>
    </location>
</feature>
<dbReference type="InterPro" id="IPR012506">
    <property type="entry name" value="TMEM86B-like"/>
</dbReference>
<proteinExistence type="inferred from homology"/>
<feature type="transmembrane region" description="Helical" evidence="6">
    <location>
        <begin position="90"/>
        <end position="108"/>
    </location>
</feature>
<keyword evidence="3 6" id="KW-0812">Transmembrane</keyword>
<dbReference type="EMBL" id="JAJLJH010000010">
    <property type="protein sequence ID" value="MCK9688779.1"/>
    <property type="molecule type" value="Genomic_DNA"/>
</dbReference>
<feature type="transmembrane region" description="Helical" evidence="6">
    <location>
        <begin position="178"/>
        <end position="195"/>
    </location>
</feature>
<dbReference type="Pfam" id="PF07947">
    <property type="entry name" value="YhhN"/>
    <property type="match status" value="1"/>
</dbReference>
<reference evidence="7" key="1">
    <citation type="submission" date="2021-11" db="EMBL/GenBank/DDBJ databases">
        <title>BS-T2-15 a new species belonging to the Comamonadaceae family isolated from the soil of a French oak forest.</title>
        <authorList>
            <person name="Mieszkin S."/>
            <person name="Alain K."/>
        </authorList>
    </citation>
    <scope>NUCLEOTIDE SEQUENCE</scope>
    <source>
        <strain evidence="7">BS-T2-15</strain>
    </source>
</reference>
<evidence type="ECO:0000256" key="4">
    <source>
        <dbReference type="ARBA" id="ARBA00022989"/>
    </source>
</evidence>
<dbReference type="PANTHER" id="PTHR31885">
    <property type="entry name" value="GH04784P"/>
    <property type="match status" value="1"/>
</dbReference>
<evidence type="ECO:0000313" key="8">
    <source>
        <dbReference type="Proteomes" id="UP001139353"/>
    </source>
</evidence>
<evidence type="ECO:0000256" key="3">
    <source>
        <dbReference type="ARBA" id="ARBA00022692"/>
    </source>
</evidence>
<dbReference type="Proteomes" id="UP001139353">
    <property type="component" value="Unassembled WGS sequence"/>
</dbReference>
<comment type="similarity">
    <text evidence="2">Belongs to the TMEM86 family.</text>
</comment>
<feature type="transmembrane region" description="Helical" evidence="6">
    <location>
        <begin position="120"/>
        <end position="138"/>
    </location>
</feature>
<dbReference type="GO" id="GO:0016787">
    <property type="term" value="F:hydrolase activity"/>
    <property type="evidence" value="ECO:0007669"/>
    <property type="project" value="TreeGrafter"/>
</dbReference>
<evidence type="ECO:0000256" key="5">
    <source>
        <dbReference type="ARBA" id="ARBA00023136"/>
    </source>
</evidence>
<evidence type="ECO:0000256" key="2">
    <source>
        <dbReference type="ARBA" id="ARBA00007375"/>
    </source>
</evidence>
<comment type="subcellular location">
    <subcellularLocation>
        <location evidence="1">Membrane</location>
        <topology evidence="1">Multi-pass membrane protein</topology>
    </subcellularLocation>
</comment>
<keyword evidence="4 6" id="KW-1133">Transmembrane helix</keyword>
<feature type="transmembrane region" description="Helical" evidence="6">
    <location>
        <begin position="37"/>
        <end position="55"/>
    </location>
</feature>
<gene>
    <name evidence="7" type="ORF">LPC04_23955</name>
</gene>
<protein>
    <submittedName>
        <fullName evidence="7">Lysoplasmalogenase</fullName>
    </submittedName>
</protein>
<feature type="transmembrane region" description="Helical" evidence="6">
    <location>
        <begin position="144"/>
        <end position="166"/>
    </location>
</feature>
<dbReference type="RefSeq" id="WP_275684825.1">
    <property type="nucleotide sequence ID" value="NZ_JAJLJH010000010.1"/>
</dbReference>
<sequence>MFADSSNAGPRRLLPFIGAVAALLAIASAPWALDRPWLNVAFKPLATLCVIAWAALGRTDDGLVKRWIVIGLVFSLAGDVALLWPVQGFLVGLVAFLLGHVSYLVALTRRVRFLASPPAFGVWAIVAASVLASLWAGVPPELRLPVLVYVCALAAMAAQATSVWLARRGRPDAARWRIVAIGGALFVLSDAILATDKFVGGITMPTLWNLSIYWLGQWFIACAAVRLKEAA</sequence>
<accession>A0A9X1YLJ3</accession>
<keyword evidence="5 6" id="KW-0472">Membrane</keyword>
<evidence type="ECO:0000256" key="6">
    <source>
        <dbReference type="SAM" id="Phobius"/>
    </source>
</evidence>
<name>A0A9X1YLJ3_9BURK</name>
<comment type="caution">
    <text evidence="7">The sequence shown here is derived from an EMBL/GenBank/DDBJ whole genome shotgun (WGS) entry which is preliminary data.</text>
</comment>
<evidence type="ECO:0000256" key="1">
    <source>
        <dbReference type="ARBA" id="ARBA00004141"/>
    </source>
</evidence>
<dbReference type="PANTHER" id="PTHR31885:SF6">
    <property type="entry name" value="GH04784P"/>
    <property type="match status" value="1"/>
</dbReference>
<dbReference type="GO" id="GO:0016020">
    <property type="term" value="C:membrane"/>
    <property type="evidence" value="ECO:0007669"/>
    <property type="project" value="UniProtKB-SubCell"/>
</dbReference>
<feature type="transmembrane region" description="Helical" evidence="6">
    <location>
        <begin position="67"/>
        <end position="84"/>
    </location>
</feature>
<dbReference type="AlphaFoldDB" id="A0A9X1YLJ3"/>
<evidence type="ECO:0000313" key="7">
    <source>
        <dbReference type="EMBL" id="MCK9688779.1"/>
    </source>
</evidence>
<keyword evidence="8" id="KW-1185">Reference proteome</keyword>
<feature type="transmembrane region" description="Helical" evidence="6">
    <location>
        <begin position="12"/>
        <end position="31"/>
    </location>
</feature>